<proteinExistence type="predicted"/>
<gene>
    <name evidence="2" type="ORF">LFA_0469</name>
</gene>
<protein>
    <submittedName>
        <fullName evidence="2">Transposase</fullName>
    </submittedName>
</protein>
<dbReference type="EMBL" id="LN614827">
    <property type="protein sequence ID" value="CEG55930.1"/>
    <property type="molecule type" value="Genomic_DNA"/>
</dbReference>
<name>A0A098G361_9GAMM</name>
<dbReference type="HOGENOM" id="CLU_2735027_0_0_6"/>
<dbReference type="Proteomes" id="UP000032430">
    <property type="component" value="Chromosome I"/>
</dbReference>
<evidence type="ECO:0000313" key="3">
    <source>
        <dbReference type="Proteomes" id="UP000032430"/>
    </source>
</evidence>
<dbReference type="InterPro" id="IPR008490">
    <property type="entry name" value="Transposase_InsH_N"/>
</dbReference>
<organism evidence="2 3">
    <name type="scientific">Legionella fallonii LLAP-10</name>
    <dbReference type="NCBI Taxonomy" id="1212491"/>
    <lineage>
        <taxon>Bacteria</taxon>
        <taxon>Pseudomonadati</taxon>
        <taxon>Pseudomonadota</taxon>
        <taxon>Gammaproteobacteria</taxon>
        <taxon>Legionellales</taxon>
        <taxon>Legionellaceae</taxon>
        <taxon>Legionella</taxon>
    </lineage>
</organism>
<dbReference type="AlphaFoldDB" id="A0A098G361"/>
<keyword evidence="3" id="KW-1185">Reference proteome</keyword>
<reference evidence="3" key="1">
    <citation type="submission" date="2014-09" db="EMBL/GenBank/DDBJ databases">
        <authorList>
            <person name="Gomez-Valero L."/>
        </authorList>
    </citation>
    <scope>NUCLEOTIDE SEQUENCE [LARGE SCALE GENOMIC DNA]</scope>
    <source>
        <strain evidence="3">ATCC700992</strain>
    </source>
</reference>
<dbReference type="OrthoDB" id="9182628at2"/>
<accession>A0A098G361</accession>
<feature type="domain" description="Transposase InsH N-terminal" evidence="1">
    <location>
        <begin position="2"/>
        <end position="52"/>
    </location>
</feature>
<sequence length="71" mass="8527">MHGQPSIALELYFRMILLGYLYSIKSTRKLIEEIRYNIAYRWFCRLTTRDKPRMDEKARARLKALAAQYLA</sequence>
<dbReference type="Pfam" id="PF05598">
    <property type="entry name" value="DUF772"/>
    <property type="match status" value="1"/>
</dbReference>
<dbReference type="KEGG" id="lfa:LFA_0469"/>
<evidence type="ECO:0000313" key="2">
    <source>
        <dbReference type="EMBL" id="CEG55930.1"/>
    </source>
</evidence>
<evidence type="ECO:0000259" key="1">
    <source>
        <dbReference type="Pfam" id="PF05598"/>
    </source>
</evidence>